<evidence type="ECO:0000256" key="1">
    <source>
        <dbReference type="ARBA" id="ARBA00004496"/>
    </source>
</evidence>
<dbReference type="SMART" id="SM00252">
    <property type="entry name" value="SH2"/>
    <property type="match status" value="1"/>
</dbReference>
<feature type="region of interest" description="Disordered" evidence="7">
    <location>
        <begin position="1"/>
        <end position="24"/>
    </location>
</feature>
<dbReference type="SUPFAM" id="SSF55550">
    <property type="entry name" value="SH2 domain"/>
    <property type="match status" value="1"/>
</dbReference>
<dbReference type="PANTHER" id="PTHR23101:SF58">
    <property type="entry name" value="RAS AND RAB INTERACTOR 3"/>
    <property type="match status" value="1"/>
</dbReference>
<evidence type="ECO:0000259" key="10">
    <source>
        <dbReference type="PROSITE" id="PS51205"/>
    </source>
</evidence>
<comment type="subcellular location">
    <subcellularLocation>
        <location evidence="1">Cytoplasm</location>
    </subcellularLocation>
</comment>
<dbReference type="GO" id="GO:0031267">
    <property type="term" value="F:small GTPase binding"/>
    <property type="evidence" value="ECO:0007669"/>
    <property type="project" value="TreeGrafter"/>
</dbReference>
<dbReference type="SMART" id="SM00167">
    <property type="entry name" value="VPS9"/>
    <property type="match status" value="1"/>
</dbReference>
<protein>
    <submittedName>
        <fullName evidence="12">Ras and Rab interactor 3 isoform X1</fullName>
    </submittedName>
</protein>
<feature type="domain" description="VPS9" evidence="10">
    <location>
        <begin position="660"/>
        <end position="803"/>
    </location>
</feature>
<feature type="compositionally biased region" description="Basic and acidic residues" evidence="7">
    <location>
        <begin position="346"/>
        <end position="358"/>
    </location>
</feature>
<dbReference type="CTD" id="79890"/>
<dbReference type="GO" id="GO:0005829">
    <property type="term" value="C:cytosol"/>
    <property type="evidence" value="ECO:0007669"/>
    <property type="project" value="TreeGrafter"/>
</dbReference>
<name>A0A6P8RTK5_GEOSA</name>
<evidence type="ECO:0000256" key="3">
    <source>
        <dbReference type="ARBA" id="ARBA00022468"/>
    </source>
</evidence>
<accession>A0A6P8RTK5</accession>
<evidence type="ECO:0000256" key="2">
    <source>
        <dbReference type="ARBA" id="ARBA00006919"/>
    </source>
</evidence>
<sequence length="937" mass="105047">MMRSAAGEEEHRPPPSPITDAKDEERSPALWNHLSLPSISVLDKLIKTCPVWLQLCMNQERAGELLRKEPAGVFLVRRDGKGLVLSVHFSTHNEVPDIRTYKIKEEKSILYLEGSVLVFEDIFKLIAFYCVSRDVLPFTLRLPRAISEAHNYTDLEIVSNLGTGFWDSSLNHRGGWETGQHAESSVVSNGGMSRDVNQCSCEIELSIGNDRLWFVNPIFIEECSNPRPPDELPTESCKESSKESLHTPVYRRPPPPPPSSPPPQLLKSPKERCGPPVTVCTKKATFLQEKRRELKVSSSQEQRDLANEELPPSSEPTPKKFDLPSIPPRRRFSEKCSEESPAMVSKLEKREKAEEELGKKKHHVSFNCPGVVFAEEATATKEKVNYMERQDKAKDLPELQQKPTEKLKPPPVPPPRKKRLSLQIPSSTSNHSRQTMKGPSQNSMPTLSPVKSDSQSSCQMTSSGTAEEAGSGLKSISSPGLKGSDGSLNGSTGGAVPQTPVSEQDSYSTSSTEDDLEHLSSPSFKKTPSIMLGRAKHRLSLVTLSNVFTAFLSADKKMQKKLTELAQDKTSYFGNLVQDYRAYSLEMMAKQSSSTEMLQEIRLMMTQLKCYLIQSAELKSIIDPSVHSEDKIEAIVEAALCKCVLKPLKQAIESYLLEIHSKDGALRLLKENQQVIQATTTTDLGVTTSVPDGGVMEKIIHKFTLMHRAYSPEKKVTCLLKSCKLIYESMSTGNPGKPYGADDFLPVLMYVLAHCDLTELLVDVEYMMELMDPSLQLGEGSYYLTTTYGALEHIKNYDRITVTRQLSVEVQDSIHRWERRRTLNRARVSRSSVQDFITISLEEPESMSRTLATRPDTSTELLCQQCAEKFEIRAPGRYGLFVLVDEKCLRLAADAFPHQIKSCLLKSEQKKDFHFLYKDMNNAETAALPLIKEPRFL</sequence>
<dbReference type="PROSITE" id="PS51205">
    <property type="entry name" value="VPS9"/>
    <property type="match status" value="1"/>
</dbReference>
<feature type="domain" description="SH2" evidence="8">
    <location>
        <begin position="52"/>
        <end position="144"/>
    </location>
</feature>
<keyword evidence="3" id="KW-0343">GTPase activation</keyword>
<evidence type="ECO:0000256" key="5">
    <source>
        <dbReference type="ARBA" id="ARBA00022999"/>
    </source>
</evidence>
<evidence type="ECO:0000313" key="11">
    <source>
        <dbReference type="Proteomes" id="UP000515159"/>
    </source>
</evidence>
<dbReference type="PROSITE" id="PS50200">
    <property type="entry name" value="RA"/>
    <property type="match status" value="1"/>
</dbReference>
<evidence type="ECO:0000256" key="7">
    <source>
        <dbReference type="SAM" id="MobiDB-lite"/>
    </source>
</evidence>
<feature type="compositionally biased region" description="Basic and acidic residues" evidence="7">
    <location>
        <begin position="236"/>
        <end position="245"/>
    </location>
</feature>
<dbReference type="InterPro" id="IPR036860">
    <property type="entry name" value="SH2_dom_sf"/>
</dbReference>
<dbReference type="SUPFAM" id="SSF109993">
    <property type="entry name" value="VPS9 domain"/>
    <property type="match status" value="1"/>
</dbReference>
<feature type="domain" description="Ras-associating" evidence="9">
    <location>
        <begin position="844"/>
        <end position="922"/>
    </location>
</feature>
<proteinExistence type="inferred from homology"/>
<feature type="compositionally biased region" description="Basic and acidic residues" evidence="7">
    <location>
        <begin position="1"/>
        <end position="13"/>
    </location>
</feature>
<dbReference type="InterPro" id="IPR045046">
    <property type="entry name" value="Vps9-like"/>
</dbReference>
<dbReference type="KEGG" id="gsh:117364147"/>
<dbReference type="Pfam" id="PF02204">
    <property type="entry name" value="VPS9"/>
    <property type="match status" value="1"/>
</dbReference>
<feature type="region of interest" description="Disordered" evidence="7">
    <location>
        <begin position="290"/>
        <end position="527"/>
    </location>
</feature>
<dbReference type="InParanoid" id="A0A6P8RTK5"/>
<dbReference type="SMART" id="SM00314">
    <property type="entry name" value="RA"/>
    <property type="match status" value="1"/>
</dbReference>
<keyword evidence="11" id="KW-1185">Reference proteome</keyword>
<dbReference type="GO" id="GO:0005096">
    <property type="term" value="F:GTPase activator activity"/>
    <property type="evidence" value="ECO:0007669"/>
    <property type="project" value="UniProtKB-KW"/>
</dbReference>
<feature type="compositionally biased region" description="Basic and acidic residues" evidence="7">
    <location>
        <begin position="378"/>
        <end position="408"/>
    </location>
</feature>
<dbReference type="Pfam" id="PF23268">
    <property type="entry name" value="RIN1"/>
    <property type="match status" value="1"/>
</dbReference>
<dbReference type="Proteomes" id="UP000515159">
    <property type="component" value="Chromosome 7"/>
</dbReference>
<dbReference type="PROSITE" id="PS50001">
    <property type="entry name" value="SH2"/>
    <property type="match status" value="1"/>
</dbReference>
<comment type="similarity">
    <text evidence="2">Belongs to the RIN (Ras interaction/interference) family.</text>
</comment>
<evidence type="ECO:0000259" key="9">
    <source>
        <dbReference type="PROSITE" id="PS50200"/>
    </source>
</evidence>
<dbReference type="Gene3D" id="3.30.505.10">
    <property type="entry name" value="SH2 domain"/>
    <property type="match status" value="1"/>
</dbReference>
<dbReference type="Pfam" id="PF00788">
    <property type="entry name" value="RA"/>
    <property type="match status" value="1"/>
</dbReference>
<dbReference type="GO" id="GO:0007165">
    <property type="term" value="P:signal transduction"/>
    <property type="evidence" value="ECO:0007669"/>
    <property type="project" value="InterPro"/>
</dbReference>
<keyword evidence="5 6" id="KW-0727">SH2 domain</keyword>
<evidence type="ECO:0000256" key="4">
    <source>
        <dbReference type="ARBA" id="ARBA00022490"/>
    </source>
</evidence>
<evidence type="ECO:0000256" key="6">
    <source>
        <dbReference type="PROSITE-ProRule" id="PRU00191"/>
    </source>
</evidence>
<gene>
    <name evidence="12" type="primary">RIN3</name>
</gene>
<dbReference type="GO" id="GO:0016192">
    <property type="term" value="P:vesicle-mediated transport"/>
    <property type="evidence" value="ECO:0007669"/>
    <property type="project" value="InterPro"/>
</dbReference>
<feature type="region of interest" description="Disordered" evidence="7">
    <location>
        <begin position="225"/>
        <end position="275"/>
    </location>
</feature>
<feature type="compositionally biased region" description="Low complexity" evidence="7">
    <location>
        <begin position="452"/>
        <end position="463"/>
    </location>
</feature>
<dbReference type="AlphaFoldDB" id="A0A6P8RTK5"/>
<reference evidence="12" key="1">
    <citation type="submission" date="2025-08" db="UniProtKB">
        <authorList>
            <consortium name="RefSeq"/>
        </authorList>
    </citation>
    <scope>IDENTIFICATION</scope>
</reference>
<evidence type="ECO:0000259" key="8">
    <source>
        <dbReference type="PROSITE" id="PS50001"/>
    </source>
</evidence>
<keyword evidence="4" id="KW-0963">Cytoplasm</keyword>
<dbReference type="RefSeq" id="XP_033808935.1">
    <property type="nucleotide sequence ID" value="XM_033953044.1"/>
</dbReference>
<feature type="compositionally biased region" description="Polar residues" evidence="7">
    <location>
        <begin position="499"/>
        <end position="511"/>
    </location>
</feature>
<dbReference type="FunFam" id="1.20.1050.80:FF:000002">
    <property type="entry name" value="Ras and Rab interactor 2"/>
    <property type="match status" value="1"/>
</dbReference>
<dbReference type="InterPro" id="IPR003123">
    <property type="entry name" value="VPS9"/>
</dbReference>
<evidence type="ECO:0000313" key="12">
    <source>
        <dbReference type="RefSeq" id="XP_033808935.1"/>
    </source>
</evidence>
<feature type="compositionally biased region" description="Pro residues" evidence="7">
    <location>
        <begin position="251"/>
        <end position="264"/>
    </location>
</feature>
<feature type="compositionally biased region" description="Polar residues" evidence="7">
    <location>
        <begin position="423"/>
        <end position="451"/>
    </location>
</feature>
<feature type="compositionally biased region" description="Basic and acidic residues" evidence="7">
    <location>
        <begin position="290"/>
        <end position="306"/>
    </location>
</feature>
<dbReference type="OrthoDB" id="21085at2759"/>
<dbReference type="InterPro" id="IPR000980">
    <property type="entry name" value="SH2"/>
</dbReference>
<dbReference type="Gene3D" id="1.20.1050.80">
    <property type="entry name" value="VPS9 domain"/>
    <property type="match status" value="1"/>
</dbReference>
<organism evidence="11 12">
    <name type="scientific">Geotrypetes seraphini</name>
    <name type="common">Gaboon caecilian</name>
    <name type="synonym">Caecilia seraphini</name>
    <dbReference type="NCBI Taxonomy" id="260995"/>
    <lineage>
        <taxon>Eukaryota</taxon>
        <taxon>Metazoa</taxon>
        <taxon>Chordata</taxon>
        <taxon>Craniata</taxon>
        <taxon>Vertebrata</taxon>
        <taxon>Euteleostomi</taxon>
        <taxon>Amphibia</taxon>
        <taxon>Gymnophiona</taxon>
        <taxon>Geotrypetes</taxon>
    </lineage>
</organism>
<dbReference type="FunCoup" id="A0A6P8RTK5">
    <property type="interactions" value="626"/>
</dbReference>
<dbReference type="InterPro" id="IPR000159">
    <property type="entry name" value="RA_dom"/>
</dbReference>
<dbReference type="GO" id="GO:0005085">
    <property type="term" value="F:guanyl-nucleotide exchange factor activity"/>
    <property type="evidence" value="ECO:0007669"/>
    <property type="project" value="InterPro"/>
</dbReference>
<dbReference type="GeneID" id="117364147"/>
<dbReference type="PANTHER" id="PTHR23101">
    <property type="entry name" value="RAB GDP/GTP EXCHANGE FACTOR"/>
    <property type="match status" value="1"/>
</dbReference>
<dbReference type="GO" id="GO:0030139">
    <property type="term" value="C:endocytic vesicle"/>
    <property type="evidence" value="ECO:0007669"/>
    <property type="project" value="TreeGrafter"/>
</dbReference>
<dbReference type="InterPro" id="IPR037191">
    <property type="entry name" value="VPS9_dom_sf"/>
</dbReference>